<accession>A0A6I3WF38</accession>
<dbReference type="Proteomes" id="UP000438196">
    <property type="component" value="Unassembled WGS sequence"/>
</dbReference>
<dbReference type="PIRSF" id="PIRSF037225">
    <property type="entry name" value="UCP037225"/>
    <property type="match status" value="1"/>
</dbReference>
<dbReference type="RefSeq" id="WP_155583472.1">
    <property type="nucleotide sequence ID" value="NZ_JBHSTH010000045.1"/>
</dbReference>
<keyword evidence="2" id="KW-1185">Reference proteome</keyword>
<evidence type="ECO:0000313" key="2">
    <source>
        <dbReference type="Proteomes" id="UP000438196"/>
    </source>
</evidence>
<proteinExistence type="predicted"/>
<dbReference type="OrthoDB" id="9814566at2"/>
<dbReference type="EMBL" id="WNNK01000009">
    <property type="protein sequence ID" value="MUF05176.1"/>
    <property type="molecule type" value="Genomic_DNA"/>
</dbReference>
<name>A0A6I3WF38_9PSED</name>
<organism evidence="1 2">
    <name type="scientific">Pseudomonas spelaei</name>
    <dbReference type="NCBI Taxonomy" id="1055469"/>
    <lineage>
        <taxon>Bacteria</taxon>
        <taxon>Pseudomonadati</taxon>
        <taxon>Pseudomonadota</taxon>
        <taxon>Gammaproteobacteria</taxon>
        <taxon>Pseudomonadales</taxon>
        <taxon>Pseudomonadaceae</taxon>
        <taxon>Pseudomonas</taxon>
    </lineage>
</organism>
<protein>
    <submittedName>
        <fullName evidence="1">CPXCG motif-containing cysteine-rich protein</fullName>
    </submittedName>
</protein>
<dbReference type="InterPro" id="IPR017143">
    <property type="entry name" value="UCP037225"/>
</dbReference>
<comment type="caution">
    <text evidence="1">The sequence shown here is derived from an EMBL/GenBank/DDBJ whole genome shotgun (WGS) entry which is preliminary data.</text>
</comment>
<gene>
    <name evidence="1" type="ORF">GNF76_12555</name>
</gene>
<evidence type="ECO:0000313" key="1">
    <source>
        <dbReference type="EMBL" id="MUF05176.1"/>
    </source>
</evidence>
<dbReference type="InterPro" id="IPR025990">
    <property type="entry name" value="zinc_ribbon_bacterial"/>
</dbReference>
<reference evidence="1 2" key="1">
    <citation type="submission" date="2019-11" db="EMBL/GenBank/DDBJ databases">
        <title>Pseudomonas karstica sp. nov. and Pseudomonas spelaei sp. nov. from karst caves.</title>
        <authorList>
            <person name="Zeman M."/>
        </authorList>
    </citation>
    <scope>NUCLEOTIDE SEQUENCE [LARGE SCALE GENOMIC DNA]</scope>
    <source>
        <strain evidence="1 2">CCM 7893</strain>
    </source>
</reference>
<dbReference type="Pfam" id="PF14255">
    <property type="entry name" value="Zn_ribbon_21"/>
    <property type="match status" value="1"/>
</dbReference>
<sequence>MEEESYECPYCGELVTALLDLSGGDQQYIEDCPVCCRPIIFDLQVHDGEWMLNVRSENE</sequence>
<dbReference type="AlphaFoldDB" id="A0A6I3WF38"/>